<sequence length="134" mass="15175">MDFTSQAIGPSELCYVRIQEDLCVDNNNLGSVCQCWLPTSREICLAATPERERLHWVSSSQKNEASMDPTSKWQSSPLKMVIMPRDLATTTSRNEVSKLIISRSGGANLKFPNWDIECQKGLRRITLFALERAR</sequence>
<dbReference type="AlphaFoldDB" id="A0A2B7ZL23"/>
<accession>A0A2B7ZL23</accession>
<proteinExistence type="predicted"/>
<protein>
    <submittedName>
        <fullName evidence="1">Uncharacterized protein</fullName>
    </submittedName>
</protein>
<gene>
    <name evidence="1" type="ORF">GX50_03167</name>
</gene>
<reference evidence="1 2" key="1">
    <citation type="submission" date="2017-10" db="EMBL/GenBank/DDBJ databases">
        <title>Comparative genomics in systemic dimorphic fungi from Ajellomycetaceae.</title>
        <authorList>
            <person name="Munoz J.F."/>
            <person name="Mcewen J.G."/>
            <person name="Clay O.K."/>
            <person name="Cuomo C.A."/>
        </authorList>
    </citation>
    <scope>NUCLEOTIDE SEQUENCE [LARGE SCALE GENOMIC DNA]</scope>
    <source>
        <strain evidence="1 2">UAMH4076</strain>
    </source>
</reference>
<dbReference type="EMBL" id="PDND01000049">
    <property type="protein sequence ID" value="PGH34020.1"/>
    <property type="molecule type" value="Genomic_DNA"/>
</dbReference>
<organism evidence="1 2">
    <name type="scientific">[Emmonsia] crescens</name>
    <dbReference type="NCBI Taxonomy" id="73230"/>
    <lineage>
        <taxon>Eukaryota</taxon>
        <taxon>Fungi</taxon>
        <taxon>Dikarya</taxon>
        <taxon>Ascomycota</taxon>
        <taxon>Pezizomycotina</taxon>
        <taxon>Eurotiomycetes</taxon>
        <taxon>Eurotiomycetidae</taxon>
        <taxon>Onygenales</taxon>
        <taxon>Ajellomycetaceae</taxon>
        <taxon>Emergomyces</taxon>
    </lineage>
</organism>
<evidence type="ECO:0000313" key="1">
    <source>
        <dbReference type="EMBL" id="PGH34020.1"/>
    </source>
</evidence>
<comment type="caution">
    <text evidence="1">The sequence shown here is derived from an EMBL/GenBank/DDBJ whole genome shotgun (WGS) entry which is preliminary data.</text>
</comment>
<dbReference type="Proteomes" id="UP000226031">
    <property type="component" value="Unassembled WGS sequence"/>
</dbReference>
<keyword evidence="2" id="KW-1185">Reference proteome</keyword>
<name>A0A2B7ZL23_9EURO</name>
<evidence type="ECO:0000313" key="2">
    <source>
        <dbReference type="Proteomes" id="UP000226031"/>
    </source>
</evidence>